<dbReference type="Proteomes" id="UP000610124">
    <property type="component" value="Unassembled WGS sequence"/>
</dbReference>
<feature type="compositionally biased region" description="Basic residues" evidence="1">
    <location>
        <begin position="98"/>
        <end position="107"/>
    </location>
</feature>
<evidence type="ECO:0000256" key="1">
    <source>
        <dbReference type="SAM" id="MobiDB-lite"/>
    </source>
</evidence>
<dbReference type="EMBL" id="BMUB01000043">
    <property type="protein sequence ID" value="GGV07222.1"/>
    <property type="molecule type" value="Genomic_DNA"/>
</dbReference>
<evidence type="ECO:0000313" key="3">
    <source>
        <dbReference type="EMBL" id="GGV07222.1"/>
    </source>
</evidence>
<keyword evidence="2" id="KW-1133">Transmembrane helix</keyword>
<comment type="caution">
    <text evidence="3">The sequence shown here is derived from an EMBL/GenBank/DDBJ whole genome shotgun (WGS) entry which is preliminary data.</text>
</comment>
<evidence type="ECO:0000256" key="2">
    <source>
        <dbReference type="SAM" id="Phobius"/>
    </source>
</evidence>
<reference evidence="3" key="2">
    <citation type="submission" date="2020-09" db="EMBL/GenBank/DDBJ databases">
        <authorList>
            <person name="Sun Q."/>
            <person name="Ohkuma M."/>
        </authorList>
    </citation>
    <scope>NUCLEOTIDE SEQUENCE</scope>
    <source>
        <strain evidence="3">JCM 4434</strain>
    </source>
</reference>
<feature type="region of interest" description="Disordered" evidence="1">
    <location>
        <begin position="60"/>
        <end position="107"/>
    </location>
</feature>
<sequence length="107" mass="11577">MHLPALFRAAGTATVATVFGAALLLPLIAVNLPALLVMSFSATGHRRTIQLAQLIADWTQASAQPRQTRPRRSHPQRPARPQQLPTPSTTPTGPAPHRPSRRTRSHG</sequence>
<feature type="compositionally biased region" description="Basic residues" evidence="1">
    <location>
        <begin position="68"/>
        <end position="77"/>
    </location>
</feature>
<evidence type="ECO:0000313" key="4">
    <source>
        <dbReference type="Proteomes" id="UP000610124"/>
    </source>
</evidence>
<organism evidence="3 4">
    <name type="scientific">Kitasatospora aureofaciens</name>
    <name type="common">Streptomyces aureofaciens</name>
    <dbReference type="NCBI Taxonomy" id="1894"/>
    <lineage>
        <taxon>Bacteria</taxon>
        <taxon>Bacillati</taxon>
        <taxon>Actinomycetota</taxon>
        <taxon>Actinomycetes</taxon>
        <taxon>Kitasatosporales</taxon>
        <taxon>Streptomycetaceae</taxon>
        <taxon>Kitasatospora</taxon>
    </lineage>
</organism>
<protein>
    <submittedName>
        <fullName evidence="3">Uncharacterized protein</fullName>
    </submittedName>
</protein>
<reference evidence="3" key="1">
    <citation type="journal article" date="2014" name="Int. J. Syst. Evol. Microbiol.">
        <title>Complete genome sequence of Corynebacterium casei LMG S-19264T (=DSM 44701T), isolated from a smear-ripened cheese.</title>
        <authorList>
            <consortium name="US DOE Joint Genome Institute (JGI-PGF)"/>
            <person name="Walter F."/>
            <person name="Albersmeier A."/>
            <person name="Kalinowski J."/>
            <person name="Ruckert C."/>
        </authorList>
    </citation>
    <scope>NUCLEOTIDE SEQUENCE</scope>
    <source>
        <strain evidence="3">JCM 4434</strain>
    </source>
</reference>
<accession>A0A8H9HZN7</accession>
<gene>
    <name evidence="3" type="ORF">GCM10010502_72970</name>
</gene>
<keyword evidence="2" id="KW-0812">Transmembrane</keyword>
<proteinExistence type="predicted"/>
<name>A0A8H9HZN7_KITAU</name>
<feature type="transmembrane region" description="Helical" evidence="2">
    <location>
        <begin position="12"/>
        <end position="37"/>
    </location>
</feature>
<keyword evidence="2" id="KW-0472">Membrane</keyword>
<dbReference type="AlphaFoldDB" id="A0A8H9HZN7"/>